<evidence type="ECO:0000259" key="9">
    <source>
        <dbReference type="PROSITE" id="PS50850"/>
    </source>
</evidence>
<dbReference type="Gene3D" id="1.20.1250.20">
    <property type="entry name" value="MFS general substrate transporter like domains"/>
    <property type="match status" value="1"/>
</dbReference>
<feature type="transmembrane region" description="Helical" evidence="8">
    <location>
        <begin position="318"/>
        <end position="336"/>
    </location>
</feature>
<dbReference type="CDD" id="cd17321">
    <property type="entry name" value="MFS_MMR_MDR_like"/>
    <property type="match status" value="1"/>
</dbReference>
<keyword evidence="7" id="KW-0046">Antibiotic resistance</keyword>
<dbReference type="InterPro" id="IPR005829">
    <property type="entry name" value="Sugar_transporter_CS"/>
</dbReference>
<feature type="transmembrane region" description="Helical" evidence="8">
    <location>
        <begin position="214"/>
        <end position="233"/>
    </location>
</feature>
<dbReference type="NCBIfam" id="TIGR00711">
    <property type="entry name" value="efflux_EmrB"/>
    <property type="match status" value="1"/>
</dbReference>
<proteinExistence type="predicted"/>
<dbReference type="InterPro" id="IPR011701">
    <property type="entry name" value="MFS"/>
</dbReference>
<evidence type="ECO:0000256" key="8">
    <source>
        <dbReference type="SAM" id="Phobius"/>
    </source>
</evidence>
<feature type="domain" description="Major facilitator superfamily (MFS) profile" evidence="9">
    <location>
        <begin position="1"/>
        <end position="455"/>
    </location>
</feature>
<keyword evidence="2" id="KW-0813">Transport</keyword>
<comment type="subcellular location">
    <subcellularLocation>
        <location evidence="1">Cell membrane</location>
        <topology evidence="1">Multi-pass membrane protein</topology>
    </subcellularLocation>
</comment>
<evidence type="ECO:0000313" key="11">
    <source>
        <dbReference type="Proteomes" id="UP000657574"/>
    </source>
</evidence>
<feature type="transmembrane region" description="Helical" evidence="8">
    <location>
        <begin position="254"/>
        <end position="277"/>
    </location>
</feature>
<evidence type="ECO:0000313" key="10">
    <source>
        <dbReference type="EMBL" id="GGJ33795.1"/>
    </source>
</evidence>
<feature type="transmembrane region" description="Helical" evidence="8">
    <location>
        <begin position="124"/>
        <end position="145"/>
    </location>
</feature>
<dbReference type="InterPro" id="IPR004638">
    <property type="entry name" value="EmrB-like"/>
</dbReference>
<dbReference type="PROSITE" id="PS50850">
    <property type="entry name" value="MFS"/>
    <property type="match status" value="1"/>
</dbReference>
<sequence>MIVLAQLMVVLDASIVTVALPSAQTGLHISVADRQWVFTAYSLAFGGMLLLGGRIADFVGRKRTFEIGLVGFAAASALGGLAQSEAMLFAARALQGGFAALLAPAALSLLTVTFTDPKEQARAFGIYGAISGGGISIGLIMGGMLTQWASWRWTMLVNVPIAIVALVGSRLLVTESKAEGKAHYDLLGTATVTAGLVALVYGSTKAESNGWTSGTTLTLLALGVILLAAFVIIEARTKHPLLPLRVLADRTRGGAFLANLLTIAGMFSTFLLLTYYFQGILGYSALKTGLAYLPYSIGTFVGATVAGKVMARIGARTLLVGSMVLGAVGLVLFAQLDTHSGFASHVLPAEIITSLALGLAIVPLTSAALVGVAPADAGVASALVNTTQQVGNSLGVALLNTIAATATAGYIADHGTSAAAHSAGLVHGYDIAFIVAAAFLAVSALVSLLLVRTRRQDMTLGGGPEVFTELAEVI</sequence>
<dbReference type="GO" id="GO:0046677">
    <property type="term" value="P:response to antibiotic"/>
    <property type="evidence" value="ECO:0007669"/>
    <property type="project" value="UniProtKB-KW"/>
</dbReference>
<feature type="transmembrane region" description="Helical" evidence="8">
    <location>
        <begin position="289"/>
        <end position="306"/>
    </location>
</feature>
<accession>A0A917KWW1</accession>
<feature type="transmembrane region" description="Helical" evidence="8">
    <location>
        <begin position="351"/>
        <end position="373"/>
    </location>
</feature>
<dbReference type="EMBL" id="BMQA01000018">
    <property type="protein sequence ID" value="GGJ33795.1"/>
    <property type="molecule type" value="Genomic_DNA"/>
</dbReference>
<feature type="transmembrane region" description="Helical" evidence="8">
    <location>
        <begin position="394"/>
        <end position="411"/>
    </location>
</feature>
<dbReference type="PROSITE" id="PS00216">
    <property type="entry name" value="SUGAR_TRANSPORT_1"/>
    <property type="match status" value="1"/>
</dbReference>
<feature type="transmembrane region" description="Helical" evidence="8">
    <location>
        <begin position="184"/>
        <end position="202"/>
    </location>
</feature>
<dbReference type="Gene3D" id="1.20.1720.10">
    <property type="entry name" value="Multidrug resistance protein D"/>
    <property type="match status" value="1"/>
</dbReference>
<evidence type="ECO:0000256" key="7">
    <source>
        <dbReference type="ARBA" id="ARBA00023251"/>
    </source>
</evidence>
<comment type="caution">
    <text evidence="10">The sequence shown here is derived from an EMBL/GenBank/DDBJ whole genome shotgun (WGS) entry which is preliminary data.</text>
</comment>
<dbReference type="SUPFAM" id="SSF103473">
    <property type="entry name" value="MFS general substrate transporter"/>
    <property type="match status" value="1"/>
</dbReference>
<keyword evidence="5 8" id="KW-1133">Transmembrane helix</keyword>
<gene>
    <name evidence="10" type="ORF">GCM10010121_051180</name>
</gene>
<reference evidence="10" key="1">
    <citation type="journal article" date="2014" name="Int. J. Syst. Evol. Microbiol.">
        <title>Complete genome sequence of Corynebacterium casei LMG S-19264T (=DSM 44701T), isolated from a smear-ripened cheese.</title>
        <authorList>
            <consortium name="US DOE Joint Genome Institute (JGI-PGF)"/>
            <person name="Walter F."/>
            <person name="Albersmeier A."/>
            <person name="Kalinowski J."/>
            <person name="Ruckert C."/>
        </authorList>
    </citation>
    <scope>NUCLEOTIDE SEQUENCE</scope>
    <source>
        <strain evidence="10">JCM 3086</strain>
    </source>
</reference>
<feature type="transmembrane region" description="Helical" evidence="8">
    <location>
        <begin position="35"/>
        <end position="53"/>
    </location>
</feature>
<keyword evidence="3" id="KW-1003">Cell membrane</keyword>
<dbReference type="AlphaFoldDB" id="A0A917KWW1"/>
<dbReference type="GO" id="GO:0022857">
    <property type="term" value="F:transmembrane transporter activity"/>
    <property type="evidence" value="ECO:0007669"/>
    <property type="project" value="InterPro"/>
</dbReference>
<organism evidence="10 11">
    <name type="scientific">Streptomyces brasiliensis</name>
    <dbReference type="NCBI Taxonomy" id="1954"/>
    <lineage>
        <taxon>Bacteria</taxon>
        <taxon>Bacillati</taxon>
        <taxon>Actinomycetota</taxon>
        <taxon>Actinomycetes</taxon>
        <taxon>Kitasatosporales</taxon>
        <taxon>Streptomycetaceae</taxon>
        <taxon>Streptomyces</taxon>
    </lineage>
</organism>
<dbReference type="InterPro" id="IPR020846">
    <property type="entry name" value="MFS_dom"/>
</dbReference>
<feature type="transmembrane region" description="Helical" evidence="8">
    <location>
        <begin position="151"/>
        <end position="172"/>
    </location>
</feature>
<name>A0A917KWW1_9ACTN</name>
<protein>
    <submittedName>
        <fullName evidence="10">MFS transporter</fullName>
    </submittedName>
</protein>
<keyword evidence="4 8" id="KW-0812">Transmembrane</keyword>
<keyword evidence="6 8" id="KW-0472">Membrane</keyword>
<feature type="transmembrane region" description="Helical" evidence="8">
    <location>
        <begin position="89"/>
        <end position="112"/>
    </location>
</feature>
<dbReference type="GO" id="GO:0005886">
    <property type="term" value="C:plasma membrane"/>
    <property type="evidence" value="ECO:0007669"/>
    <property type="project" value="UniProtKB-SubCell"/>
</dbReference>
<reference evidence="10" key="2">
    <citation type="submission" date="2020-09" db="EMBL/GenBank/DDBJ databases">
        <authorList>
            <person name="Sun Q."/>
            <person name="Ohkuma M."/>
        </authorList>
    </citation>
    <scope>NUCLEOTIDE SEQUENCE</scope>
    <source>
        <strain evidence="10">JCM 3086</strain>
    </source>
</reference>
<dbReference type="InterPro" id="IPR036259">
    <property type="entry name" value="MFS_trans_sf"/>
</dbReference>
<evidence type="ECO:0000256" key="6">
    <source>
        <dbReference type="ARBA" id="ARBA00023136"/>
    </source>
</evidence>
<dbReference type="Proteomes" id="UP000657574">
    <property type="component" value="Unassembled WGS sequence"/>
</dbReference>
<evidence type="ECO:0000256" key="2">
    <source>
        <dbReference type="ARBA" id="ARBA00022448"/>
    </source>
</evidence>
<keyword evidence="11" id="KW-1185">Reference proteome</keyword>
<evidence type="ECO:0000256" key="5">
    <source>
        <dbReference type="ARBA" id="ARBA00022989"/>
    </source>
</evidence>
<feature type="transmembrane region" description="Helical" evidence="8">
    <location>
        <begin position="65"/>
        <end position="83"/>
    </location>
</feature>
<dbReference type="PANTHER" id="PTHR42718:SF46">
    <property type="entry name" value="BLR6921 PROTEIN"/>
    <property type="match status" value="1"/>
</dbReference>
<evidence type="ECO:0000256" key="1">
    <source>
        <dbReference type="ARBA" id="ARBA00004651"/>
    </source>
</evidence>
<dbReference type="Pfam" id="PF07690">
    <property type="entry name" value="MFS_1"/>
    <property type="match status" value="1"/>
</dbReference>
<evidence type="ECO:0000256" key="3">
    <source>
        <dbReference type="ARBA" id="ARBA00022475"/>
    </source>
</evidence>
<dbReference type="PANTHER" id="PTHR42718">
    <property type="entry name" value="MAJOR FACILITATOR SUPERFAMILY MULTIDRUG TRANSPORTER MFSC"/>
    <property type="match status" value="1"/>
</dbReference>
<feature type="transmembrane region" description="Helical" evidence="8">
    <location>
        <begin position="431"/>
        <end position="451"/>
    </location>
</feature>
<evidence type="ECO:0000256" key="4">
    <source>
        <dbReference type="ARBA" id="ARBA00022692"/>
    </source>
</evidence>